<dbReference type="RefSeq" id="WP_174511250.1">
    <property type="nucleotide sequence ID" value="NZ_CABFMQ020000013.1"/>
</dbReference>
<dbReference type="AlphaFoldDB" id="A0A8B6M136"/>
<evidence type="ECO:0000313" key="1">
    <source>
        <dbReference type="EMBL" id="VTZ48761.1"/>
    </source>
</evidence>
<organism evidence="1 2">
    <name type="scientific">Methylocella tundrae</name>
    <dbReference type="NCBI Taxonomy" id="227605"/>
    <lineage>
        <taxon>Bacteria</taxon>
        <taxon>Pseudomonadati</taxon>
        <taxon>Pseudomonadota</taxon>
        <taxon>Alphaproteobacteria</taxon>
        <taxon>Hyphomicrobiales</taxon>
        <taxon>Beijerinckiaceae</taxon>
        <taxon>Methylocella</taxon>
    </lineage>
</organism>
<proteinExistence type="predicted"/>
<name>A0A8B6M136_METTU</name>
<dbReference type="Proteomes" id="UP000485880">
    <property type="component" value="Unassembled WGS sequence"/>
</dbReference>
<comment type="caution">
    <text evidence="1">The sequence shown here is derived from an EMBL/GenBank/DDBJ whole genome shotgun (WGS) entry which is preliminary data.</text>
</comment>
<protein>
    <submittedName>
        <fullName evidence="1">Uncharacterized protein</fullName>
    </submittedName>
</protein>
<dbReference type="EMBL" id="CABFMQ020000013">
    <property type="protein sequence ID" value="VTZ48761.1"/>
    <property type="molecule type" value="Genomic_DNA"/>
</dbReference>
<sequence length="231" mass="25151">MESGGSKTLAPTAPALDLEAHVQAVEKAARDWGVSVDQLEGKFVSALLAAISAVGRSNIATIADLGRLLEGTREAGEVELRRLKALLDGGQQVLELAREAAKTAARAQKQTRDEYDQAIVRVAKTMADKLLDSSQRWLVLKQTDYNRRSAWRHAAVVSAAVIALVALGYGYRGWQDGPAAEALERCAAAPIMLKIGDQAQLVPACRLDHLAKRDVKDFPEALREWFAEWLP</sequence>
<evidence type="ECO:0000313" key="2">
    <source>
        <dbReference type="Proteomes" id="UP000485880"/>
    </source>
</evidence>
<gene>
    <name evidence="1" type="ORF">MPC4_110061</name>
</gene>
<reference evidence="1 2" key="1">
    <citation type="submission" date="2019-05" db="EMBL/GenBank/DDBJ databases">
        <authorList>
            <person name="Farhan Ul Haque M."/>
        </authorList>
    </citation>
    <scope>NUCLEOTIDE SEQUENCE [LARGE SCALE GENOMIC DNA]</scope>
    <source>
        <strain evidence="1">2</strain>
    </source>
</reference>
<accession>A0A8B6M136</accession>
<keyword evidence="2" id="KW-1185">Reference proteome</keyword>